<dbReference type="Gene3D" id="2.60.40.3100">
    <property type="entry name" value="Arylsulphate sulphotransferase monomer, N-terminal domain"/>
    <property type="match status" value="1"/>
</dbReference>
<keyword evidence="3" id="KW-1185">Reference proteome</keyword>
<dbReference type="EMBL" id="FOFB01000006">
    <property type="protein sequence ID" value="SEQ13726.1"/>
    <property type="molecule type" value="Genomic_DNA"/>
</dbReference>
<dbReference type="Proteomes" id="UP000199021">
    <property type="component" value="Unassembled WGS sequence"/>
</dbReference>
<reference evidence="3" key="1">
    <citation type="submission" date="2016-10" db="EMBL/GenBank/DDBJ databases">
        <authorList>
            <person name="Varghese N."/>
            <person name="Submissions S."/>
        </authorList>
    </citation>
    <scope>NUCLEOTIDE SEQUENCE [LARGE SCALE GENOMIC DNA]</scope>
    <source>
        <strain evidence="3">DSM 24740</strain>
    </source>
</reference>
<dbReference type="RefSeq" id="WP_090166619.1">
    <property type="nucleotide sequence ID" value="NZ_FOFB01000006.1"/>
</dbReference>
<evidence type="ECO:0000313" key="3">
    <source>
        <dbReference type="Proteomes" id="UP000199021"/>
    </source>
</evidence>
<dbReference type="InterPro" id="IPR038477">
    <property type="entry name" value="ASST_N_sf"/>
</dbReference>
<dbReference type="PANTHER" id="PTHR35340">
    <property type="entry name" value="PQQ ENZYME REPEAT PROTEIN-RELATED"/>
    <property type="match status" value="1"/>
</dbReference>
<proteinExistence type="predicted"/>
<name>A0A1H9DJQ6_9BACT</name>
<sequence length="514" mass="57993">MALLYFASCSKGPANIEDILVSPLLAEVNPYGRVPLAGILKFTTKENCTVEITVPGETPIVRTFPKPRRIHELPVLGLYPGVENKVEVRITDARGTVYTTETSMKTASLPATFPEIEITELNREQMEPGLHMVDFLMANGGKFLPYTIMFDDQGSIRWFMDMSEQEQITYTTHRLRNGNWLYLNWIHLLEVDDTGKTIREEQMWGNAGNHEIIEMPNGQLLMGGSKKDSYVVRNGENVPTRFDHVVLWDRANNRTVKDWDMRSMLDVSRAIFPADYGMDPATDWFHVNSIAQGLSDNSIYVSGRNQGIVKMGLDDTPRWILGPHVGWGQAGFDGRGLATPKYLLTAVDKDGTPYPPEVQQGKVSAPDFDWPMGQHAINVLDNGNLLIFDNGLRRNYDPKPSYSRAVEYAIDEKQRTIRQVWQYGKERGKDLWSPITSDVDPLPNTGNRLITSGNIRASADAGHAKLVEITYPDNNVVFEAKLFFKDALGTGEKSWGQFDIVFRGERYDLIPTKK</sequence>
<dbReference type="InterPro" id="IPR053143">
    <property type="entry name" value="Arylsulfate_ST"/>
</dbReference>
<organism evidence="2 3">
    <name type="scientific">Neolewinella agarilytica</name>
    <dbReference type="NCBI Taxonomy" id="478744"/>
    <lineage>
        <taxon>Bacteria</taxon>
        <taxon>Pseudomonadati</taxon>
        <taxon>Bacteroidota</taxon>
        <taxon>Saprospiria</taxon>
        <taxon>Saprospirales</taxon>
        <taxon>Lewinellaceae</taxon>
        <taxon>Neolewinella</taxon>
    </lineage>
</organism>
<dbReference type="STRING" id="478744.SAMN05444359_10634"/>
<dbReference type="InParanoid" id="A0A1H9DJQ6"/>
<accession>A0A1H9DJQ6</accession>
<keyword evidence="2" id="KW-0808">Transferase</keyword>
<dbReference type="InterPro" id="IPR010262">
    <property type="entry name" value="Arylsulfotransferase_bact"/>
</dbReference>
<gene>
    <name evidence="2" type="ORF">SAMN05444359_10634</name>
</gene>
<dbReference type="AlphaFoldDB" id="A0A1H9DJQ6"/>
<protein>
    <submittedName>
        <fullName evidence="2">Arylsulfate sulfotransferase</fullName>
    </submittedName>
</protein>
<dbReference type="Pfam" id="PF05935">
    <property type="entry name" value="Arylsulfotrans"/>
    <property type="match status" value="1"/>
</dbReference>
<dbReference type="Pfam" id="PF17425">
    <property type="entry name" value="Arylsulfotran_N"/>
    <property type="match status" value="1"/>
</dbReference>
<dbReference type="InterPro" id="IPR035391">
    <property type="entry name" value="Arylsulfotran_N"/>
</dbReference>
<feature type="domain" description="Arylsulfotransferase N-terminal" evidence="1">
    <location>
        <begin position="26"/>
        <end position="106"/>
    </location>
</feature>
<dbReference type="OrthoDB" id="304912at2"/>
<dbReference type="PANTHER" id="PTHR35340:SF10">
    <property type="entry name" value="CYTOPLASMIC PROTEIN"/>
    <property type="match status" value="1"/>
</dbReference>
<dbReference type="GO" id="GO:0004062">
    <property type="term" value="F:aryl sulfotransferase activity"/>
    <property type="evidence" value="ECO:0007669"/>
    <property type="project" value="InterPro"/>
</dbReference>
<evidence type="ECO:0000313" key="2">
    <source>
        <dbReference type="EMBL" id="SEQ13726.1"/>
    </source>
</evidence>
<evidence type="ECO:0000259" key="1">
    <source>
        <dbReference type="Pfam" id="PF17425"/>
    </source>
</evidence>